<dbReference type="InterPro" id="IPR021268">
    <property type="entry name" value="DUF2845"/>
</dbReference>
<dbReference type="EMBL" id="JAFEUP010000006">
    <property type="protein sequence ID" value="MBM7063115.1"/>
    <property type="molecule type" value="Genomic_DNA"/>
</dbReference>
<name>A0ABS2IJ73_9GAMM</name>
<keyword evidence="1" id="KW-0732">Signal</keyword>
<evidence type="ECO:0000313" key="2">
    <source>
        <dbReference type="EMBL" id="MBM7063115.1"/>
    </source>
</evidence>
<feature type="signal peptide" evidence="1">
    <location>
        <begin position="1"/>
        <end position="20"/>
    </location>
</feature>
<protein>
    <submittedName>
        <fullName evidence="2">DUF2845 domain-containing protein</fullName>
    </submittedName>
</protein>
<dbReference type="Pfam" id="PF11006">
    <property type="entry name" value="DUF2845"/>
    <property type="match status" value="1"/>
</dbReference>
<reference evidence="2 3" key="1">
    <citation type="submission" date="2021-02" db="EMBL/GenBank/DDBJ databases">
        <authorList>
            <person name="Lee D.-H."/>
        </authorList>
    </citation>
    <scope>NUCLEOTIDE SEQUENCE [LARGE SCALE GENOMIC DNA]</scope>
    <source>
        <strain evidence="2 3">UL073</strain>
    </source>
</reference>
<dbReference type="RefSeq" id="WP_205350284.1">
    <property type="nucleotide sequence ID" value="NZ_JAFEUP010000006.1"/>
</dbReference>
<organism evidence="2 3">
    <name type="scientific">Zestomonas insulae</name>
    <dbReference type="NCBI Taxonomy" id="2809017"/>
    <lineage>
        <taxon>Bacteria</taxon>
        <taxon>Pseudomonadati</taxon>
        <taxon>Pseudomonadota</taxon>
        <taxon>Gammaproteobacteria</taxon>
        <taxon>Pseudomonadales</taxon>
        <taxon>Pseudomonadaceae</taxon>
        <taxon>Zestomonas</taxon>
    </lineage>
</organism>
<keyword evidence="3" id="KW-1185">Reference proteome</keyword>
<gene>
    <name evidence="2" type="ORF">JQX08_20550</name>
</gene>
<proteinExistence type="predicted"/>
<evidence type="ECO:0000313" key="3">
    <source>
        <dbReference type="Proteomes" id="UP000717995"/>
    </source>
</evidence>
<comment type="caution">
    <text evidence="2">The sequence shown here is derived from an EMBL/GenBank/DDBJ whole genome shotgun (WGS) entry which is preliminary data.</text>
</comment>
<sequence length="94" mass="10238">MKTLPVLALSLLLPLAAANASTLRCDHGIVSEGDRTSEVISKCGKPDDRNFVGYSDGGDMQVEEWVYGPRSGGMIYFLRFEGGRLSEIESKRGN</sequence>
<feature type="chain" id="PRO_5046306331" evidence="1">
    <location>
        <begin position="21"/>
        <end position="94"/>
    </location>
</feature>
<accession>A0ABS2IJ73</accession>
<evidence type="ECO:0000256" key="1">
    <source>
        <dbReference type="SAM" id="SignalP"/>
    </source>
</evidence>
<dbReference type="Proteomes" id="UP000717995">
    <property type="component" value="Unassembled WGS sequence"/>
</dbReference>